<gene>
    <name evidence="1" type="ORF">KL86CIT2_290084</name>
    <name evidence="2" type="ORF">KM92CIT3_40344</name>
</gene>
<dbReference type="RefSeq" id="WP_008322873.1">
    <property type="nucleotide sequence ID" value="NZ_LT598670.1"/>
</dbReference>
<evidence type="ECO:0000313" key="2">
    <source>
        <dbReference type="EMBL" id="SBV64248.1"/>
    </source>
</evidence>
<protein>
    <submittedName>
        <fullName evidence="2">Uncharacterized protein</fullName>
    </submittedName>
</protein>
<sequence>MNKLTDISKNGFRVCESRENELDIAFISLRLALKAYFSTYRDLKLNLSSLNSNIFNIEDVDKNYSLSYYESCTETIVHFQHFFELACKHILKNEHPLLADVASKKAVVLSKLLKGEMLNEIEDNSLQSIEFSEAISRLLELIKNESINDFKLLNFILSGEEVLRTVNSLRNRIWHRGLFVLRYEALDELVCRFILPLVSEFLSLNVFYGNEINWKYKDLHCNVDPISELSNMNFNTAFELDKVAFLKEMGRAAYNNPLYETVLKRTGRQNFSSLFDNASIQKAEDVANHELQKHHAELKACPVCGVNSLILYPESDCEYNNDNEVSNVITYIWKITCECCGFSLHNEFKNAKDYGFNNIEDFWV</sequence>
<reference evidence="2" key="1">
    <citation type="submission" date="2016-04" db="EMBL/GenBank/DDBJ databases">
        <authorList>
            <person name="Evans L.H."/>
            <person name="Alamgir A."/>
            <person name="Owens N."/>
            <person name="Weber N.D."/>
            <person name="Virtaneva K."/>
            <person name="Barbian K."/>
            <person name="Babar A."/>
            <person name="Rosenke K."/>
        </authorList>
    </citation>
    <scope>NUCLEOTIDE SEQUENCE</scope>
    <source>
        <strain evidence="1">86-2</strain>
        <strain evidence="2">92-3</strain>
    </source>
</reference>
<dbReference type="EMBL" id="FLUA01000026">
    <property type="protein sequence ID" value="SBV63138.1"/>
    <property type="molecule type" value="Genomic_DNA"/>
</dbReference>
<organism evidence="2">
    <name type="scientific">uncultured Citrobacter sp</name>
    <dbReference type="NCBI Taxonomy" id="200446"/>
    <lineage>
        <taxon>Bacteria</taxon>
        <taxon>Pseudomonadati</taxon>
        <taxon>Pseudomonadota</taxon>
        <taxon>Gammaproteobacteria</taxon>
        <taxon>Enterobacterales</taxon>
        <taxon>Enterobacteriaceae</taxon>
        <taxon>Citrobacter</taxon>
        <taxon>environmental samples</taxon>
    </lineage>
</organism>
<name>A0A212IBR8_9ENTR</name>
<accession>A0A212IBR8</accession>
<dbReference type="EMBL" id="FLUB01000016">
    <property type="protein sequence ID" value="SBV64248.1"/>
    <property type="molecule type" value="Genomic_DNA"/>
</dbReference>
<evidence type="ECO:0000313" key="1">
    <source>
        <dbReference type="EMBL" id="SBV63138.1"/>
    </source>
</evidence>
<dbReference type="AlphaFoldDB" id="A0A212IBR8"/>
<proteinExistence type="predicted"/>